<dbReference type="InterPro" id="IPR007452">
    <property type="entry name" value="TamB_C"/>
</dbReference>
<dbReference type="GO" id="GO:0097347">
    <property type="term" value="C:TAM protein secretion complex"/>
    <property type="evidence" value="ECO:0007669"/>
    <property type="project" value="TreeGrafter"/>
</dbReference>
<accession>A0A4R2NA89</accession>
<keyword evidence="3 5" id="KW-1133">Transmembrane helix</keyword>
<sequence>MAQRTPIPPDAGADTFAAAAGTPAAPNPFAAAAAQASSASPPPPTWLRRLRHAGAAALLGVVGLVLLLCSLGAFGWWWAGQHSSLATTLAQAARWLPAGQSLQSSGVSGSLRSGGQLDWLRWSSPGLTVEVRDARIGWNLAALWQRTVALGLVQVASVRITPTPQPDAPPTKPPAQWVLPVRVDLPFEIAHIEWAGPAPVQVHALSGHYRHDLAQHQLDIHRMELAQGQYRAQATLQAQAPMTLQATANGQVRATTPGPGGQALHLSAQATLHGTLATAAAQLQLQAQISRAPEADAAVHTDTNAMQADISATLQPWAAQPLQQASADLRALNLAALWPQAPATALHGSVQAGPQASGWQLSAQLRNDLPGPWDAQRLPLSALDARADFDGTQWRIPQATLQVGTGQIVLQGSYTPANGAVQASAQVQQLAPAALHRQLDAAALNGHLSAQSHGTAVRFAAQLQAARSTGRPASGKAVPLRIGQVQVQGQWDAPRLSLQRLEIDALQAQLRGQAIEATLGSAPGGRGTLSLTVPGASVQASGQLAERSGGGSLQVNVAAAEQVLAWLQRLPGLSAVLQGSALQGQTRLEARWQGGWQSLQRQWQAATSGIAPTTDTANTAPLQPFTVQATLEAPQLALILPPAAPGTTGAASDRTDAATHVQLHGVRAVLAGNLAQATLNVNGQAHVDDQRATLQTQISASLGTTSAQATQWRASINALQLQLHPAQQSGPWALQLAQPLALTLRQTRNGQPGGKARHSLETAAGQAQITAPVPGTTVLRWQPLRLEVPAQGALQLQTRGEFTGLPLAWADALPPAGKATLAERGLAGDLVLEGRWDVAATDTLRASASVQRSSGDLHVLTGEAASVTTVRSSGAQPLARASSNAPGTAAGVRQATLQLSAEGEQLRARLLWDSERAGHIEADASTRLARENGAWVWPTQAPLAARIRARLPDLGVWSVLAPPGWRIGGTLDADAMLSGDRSAPRWQGTLGADQLALRSLLDGVDLQGGRLRAALRGDRLDITEFVLHGGQGSRARIAGYSGNRTSAPQDGGSLHGSGSITWGSASTGAAQELGTGSGIAMDLRAEARALQVLVRADRQVSLSGNVRASLRQGQVTLRGQLTTDRATILLPEASAPRLGSDVVVRSAAIDQAKAEQARRASQTAARAQTAKPPDIALTVNLGQDFALQGHGITTRLTGELDIRSGAVAGAPPRVTGEITTVQGRYRAWGQMLDVETGLLRFNGPYDNPALDILALRPNISVRAGVQVSGTAQAPRVRLYSSPDLPDAEKLSWVVLGRDAASGGAESALLQQAALGLLGRGGHSPTAGVASRLGLDEIGFKGPGAGQDASGAALTFGKRLSQDLYVTYERSLSGALGTLYIFYDLSRRLTLRGQTGAKSALDIVYTVRHD</sequence>
<organism evidence="7 8">
    <name type="scientific">Simplicispira metamorpha</name>
    <dbReference type="NCBI Taxonomy" id="80881"/>
    <lineage>
        <taxon>Bacteria</taxon>
        <taxon>Pseudomonadati</taxon>
        <taxon>Pseudomonadota</taxon>
        <taxon>Betaproteobacteria</taxon>
        <taxon>Burkholderiales</taxon>
        <taxon>Comamonadaceae</taxon>
        <taxon>Simplicispira</taxon>
    </lineage>
</organism>
<evidence type="ECO:0000256" key="3">
    <source>
        <dbReference type="ARBA" id="ARBA00022989"/>
    </source>
</evidence>
<evidence type="ECO:0000256" key="2">
    <source>
        <dbReference type="ARBA" id="ARBA00022692"/>
    </source>
</evidence>
<evidence type="ECO:0000256" key="5">
    <source>
        <dbReference type="SAM" id="Phobius"/>
    </source>
</evidence>
<proteinExistence type="predicted"/>
<dbReference type="GO" id="GO:0009306">
    <property type="term" value="P:protein secretion"/>
    <property type="evidence" value="ECO:0007669"/>
    <property type="project" value="InterPro"/>
</dbReference>
<dbReference type="EMBL" id="SLXH01000010">
    <property type="protein sequence ID" value="TCP17918.1"/>
    <property type="molecule type" value="Genomic_DNA"/>
</dbReference>
<dbReference type="GO" id="GO:0005886">
    <property type="term" value="C:plasma membrane"/>
    <property type="evidence" value="ECO:0007669"/>
    <property type="project" value="InterPro"/>
</dbReference>
<comment type="caution">
    <text evidence="7">The sequence shown here is derived from an EMBL/GenBank/DDBJ whole genome shotgun (WGS) entry which is preliminary data.</text>
</comment>
<evidence type="ECO:0000256" key="1">
    <source>
        <dbReference type="ARBA" id="ARBA00004167"/>
    </source>
</evidence>
<dbReference type="OrthoDB" id="5288149at2"/>
<keyword evidence="8" id="KW-1185">Reference proteome</keyword>
<feature type="transmembrane region" description="Helical" evidence="5">
    <location>
        <begin position="56"/>
        <end position="79"/>
    </location>
</feature>
<dbReference type="Proteomes" id="UP000295182">
    <property type="component" value="Unassembled WGS sequence"/>
</dbReference>
<keyword evidence="2 5" id="KW-0812">Transmembrane</keyword>
<feature type="domain" description="Translocation and assembly module TamB C-terminal" evidence="6">
    <location>
        <begin position="1049"/>
        <end position="1407"/>
    </location>
</feature>
<reference evidence="7 8" key="1">
    <citation type="submission" date="2019-03" db="EMBL/GenBank/DDBJ databases">
        <title>Genomic Encyclopedia of Type Strains, Phase IV (KMG-IV): sequencing the most valuable type-strain genomes for metagenomic binning, comparative biology and taxonomic classification.</title>
        <authorList>
            <person name="Goeker M."/>
        </authorList>
    </citation>
    <scope>NUCLEOTIDE SEQUENCE [LARGE SCALE GENOMIC DNA]</scope>
    <source>
        <strain evidence="7 8">DSM 1837</strain>
    </source>
</reference>
<evidence type="ECO:0000313" key="7">
    <source>
        <dbReference type="EMBL" id="TCP17918.1"/>
    </source>
</evidence>
<name>A0A4R2NA89_9BURK</name>
<gene>
    <name evidence="7" type="ORF">EV674_11013</name>
</gene>
<evidence type="ECO:0000256" key="4">
    <source>
        <dbReference type="ARBA" id="ARBA00023136"/>
    </source>
</evidence>
<dbReference type="RefSeq" id="WP_119013861.1">
    <property type="nucleotide sequence ID" value="NZ_QXNC01000023.1"/>
</dbReference>
<comment type="subcellular location">
    <subcellularLocation>
        <location evidence="1">Membrane</location>
        <topology evidence="1">Single-pass membrane protein</topology>
    </subcellularLocation>
</comment>
<keyword evidence="4 5" id="KW-0472">Membrane</keyword>
<evidence type="ECO:0000313" key="8">
    <source>
        <dbReference type="Proteomes" id="UP000295182"/>
    </source>
</evidence>
<dbReference type="Pfam" id="PF04357">
    <property type="entry name" value="TamB"/>
    <property type="match status" value="1"/>
</dbReference>
<dbReference type="PANTHER" id="PTHR36985">
    <property type="entry name" value="TRANSLOCATION AND ASSEMBLY MODULE SUBUNIT TAMB"/>
    <property type="match status" value="1"/>
</dbReference>
<dbReference type="PANTHER" id="PTHR36985:SF1">
    <property type="entry name" value="TRANSLOCATION AND ASSEMBLY MODULE SUBUNIT TAMB"/>
    <property type="match status" value="1"/>
</dbReference>
<protein>
    <submittedName>
        <fullName evidence="7">Autotransporter secretion inner membrane protein TamB</fullName>
    </submittedName>
</protein>
<evidence type="ECO:0000259" key="6">
    <source>
        <dbReference type="Pfam" id="PF04357"/>
    </source>
</evidence>